<gene>
    <name evidence="1" type="ORF">BOTNAR_0083g00090</name>
</gene>
<dbReference type="EMBL" id="PQXJ01000083">
    <property type="protein sequence ID" value="TGO64926.1"/>
    <property type="molecule type" value="Genomic_DNA"/>
</dbReference>
<evidence type="ECO:0000313" key="2">
    <source>
        <dbReference type="Proteomes" id="UP000297452"/>
    </source>
</evidence>
<evidence type="ECO:0000313" key="1">
    <source>
        <dbReference type="EMBL" id="TGO64926.1"/>
    </source>
</evidence>
<sequence length="86" mass="9668">MTSLSNNQQHAAPLWSMKRINLGAEKMLEMPMPIPTPMPTQISLPLLIRGRNLYRCTVSTLWVRKGSCGWTISGDVSGWHDTDIDD</sequence>
<comment type="caution">
    <text evidence="1">The sequence shown here is derived from an EMBL/GenBank/DDBJ whole genome shotgun (WGS) entry which is preliminary data.</text>
</comment>
<dbReference type="Proteomes" id="UP000297452">
    <property type="component" value="Unassembled WGS sequence"/>
</dbReference>
<keyword evidence="2" id="KW-1185">Reference proteome</keyword>
<reference evidence="1 2" key="1">
    <citation type="submission" date="2017-12" db="EMBL/GenBank/DDBJ databases">
        <title>Comparative genomics of Botrytis spp.</title>
        <authorList>
            <person name="Valero-Jimenez C.A."/>
            <person name="Tapia P."/>
            <person name="Veloso J."/>
            <person name="Silva-Moreno E."/>
            <person name="Staats M."/>
            <person name="Valdes J.H."/>
            <person name="Van Kan J.A.L."/>
        </authorList>
    </citation>
    <scope>NUCLEOTIDE SEQUENCE [LARGE SCALE GENOMIC DNA]</scope>
    <source>
        <strain evidence="1 2">MUCL2120</strain>
    </source>
</reference>
<proteinExistence type="predicted"/>
<protein>
    <submittedName>
        <fullName evidence="1">Uncharacterized protein</fullName>
    </submittedName>
</protein>
<name>A0A4Z1IUA8_9HELO</name>
<accession>A0A4Z1IUA8</accession>
<dbReference type="AlphaFoldDB" id="A0A4Z1IUA8"/>
<organism evidence="1 2">
    <name type="scientific">Botryotinia narcissicola</name>
    <dbReference type="NCBI Taxonomy" id="278944"/>
    <lineage>
        <taxon>Eukaryota</taxon>
        <taxon>Fungi</taxon>
        <taxon>Dikarya</taxon>
        <taxon>Ascomycota</taxon>
        <taxon>Pezizomycotina</taxon>
        <taxon>Leotiomycetes</taxon>
        <taxon>Helotiales</taxon>
        <taxon>Sclerotiniaceae</taxon>
        <taxon>Botryotinia</taxon>
    </lineage>
</organism>